<evidence type="ECO:0000313" key="2">
    <source>
        <dbReference type="Proteomes" id="UP001284601"/>
    </source>
</evidence>
<accession>A0ABU4HKP4</accession>
<name>A0ABU4HKP4_9ACTN</name>
<proteinExistence type="predicted"/>
<evidence type="ECO:0000313" key="1">
    <source>
        <dbReference type="EMBL" id="MDW5593279.1"/>
    </source>
</evidence>
<organism evidence="1 2">
    <name type="scientific">Conexibacter stalactiti</name>
    <dbReference type="NCBI Taxonomy" id="1940611"/>
    <lineage>
        <taxon>Bacteria</taxon>
        <taxon>Bacillati</taxon>
        <taxon>Actinomycetota</taxon>
        <taxon>Thermoleophilia</taxon>
        <taxon>Solirubrobacterales</taxon>
        <taxon>Conexibacteraceae</taxon>
        <taxon>Conexibacter</taxon>
    </lineage>
</organism>
<protein>
    <submittedName>
        <fullName evidence="1">Uncharacterized protein</fullName>
    </submittedName>
</protein>
<comment type="caution">
    <text evidence="1">The sequence shown here is derived from an EMBL/GenBank/DDBJ whole genome shotgun (WGS) entry which is preliminary data.</text>
</comment>
<gene>
    <name evidence="1" type="ORF">R7226_02950</name>
</gene>
<dbReference type="RefSeq" id="WP_318595540.1">
    <property type="nucleotide sequence ID" value="NZ_JAWSTH010000004.1"/>
</dbReference>
<sequence length="138" mass="15378">MSRPADHRSVRRVVLPSGKTIEVLYFEAHQGAVGDPKLSEQIDGLHVCPSCSSQLVSPVAWEEAGSSHWDVTLHCPNCDWLGNGVFPEAAVESFDEELDRGTEALVRDLQRLMRANMEDEIDRFVAALAADQIWPMDF</sequence>
<dbReference type="Proteomes" id="UP001284601">
    <property type="component" value="Unassembled WGS sequence"/>
</dbReference>
<keyword evidence="2" id="KW-1185">Reference proteome</keyword>
<dbReference type="EMBL" id="JAWSTH010000004">
    <property type="protein sequence ID" value="MDW5593279.1"/>
    <property type="molecule type" value="Genomic_DNA"/>
</dbReference>
<reference evidence="2" key="1">
    <citation type="submission" date="2023-07" db="EMBL/GenBank/DDBJ databases">
        <title>Conexibacter stalactiti sp. nov., isolated from stalactites in a lava cave and emended description of the genus Conexibacter.</title>
        <authorList>
            <person name="Lee S.D."/>
        </authorList>
    </citation>
    <scope>NUCLEOTIDE SEQUENCE [LARGE SCALE GENOMIC DNA]</scope>
    <source>
        <strain evidence="2">KCTC 39840</strain>
    </source>
</reference>